<organism evidence="13 14">
    <name type="scientific">Thermithiobacillus plumbiphilus</name>
    <dbReference type="NCBI Taxonomy" id="1729899"/>
    <lineage>
        <taxon>Bacteria</taxon>
        <taxon>Pseudomonadati</taxon>
        <taxon>Pseudomonadota</taxon>
        <taxon>Acidithiobacillia</taxon>
        <taxon>Acidithiobacillales</taxon>
        <taxon>Thermithiobacillaceae</taxon>
        <taxon>Thermithiobacillus</taxon>
    </lineage>
</organism>
<keyword evidence="10" id="KW-1133">Transmembrane helix</keyword>
<dbReference type="Gene3D" id="1.10.287.130">
    <property type="match status" value="1"/>
</dbReference>
<keyword evidence="7" id="KW-0547">Nucleotide-binding</keyword>
<evidence type="ECO:0000256" key="9">
    <source>
        <dbReference type="ARBA" id="ARBA00022840"/>
    </source>
</evidence>
<dbReference type="InterPro" id="IPR003594">
    <property type="entry name" value="HATPase_dom"/>
</dbReference>
<evidence type="ECO:0000256" key="4">
    <source>
        <dbReference type="ARBA" id="ARBA00022475"/>
    </source>
</evidence>
<dbReference type="Proteomes" id="UP001446205">
    <property type="component" value="Unassembled WGS sequence"/>
</dbReference>
<dbReference type="Gene3D" id="6.10.340.10">
    <property type="match status" value="1"/>
</dbReference>
<comment type="subcellular location">
    <subcellularLocation>
        <location evidence="2">Cell membrane</location>
        <topology evidence="2">Multi-pass membrane protein</topology>
    </subcellularLocation>
</comment>
<keyword evidence="9" id="KW-0067">ATP-binding</keyword>
<protein>
    <recommendedName>
        <fullName evidence="3">histidine kinase</fullName>
        <ecNumber evidence="3">2.7.13.3</ecNumber>
    </recommendedName>
</protein>
<evidence type="ECO:0000256" key="2">
    <source>
        <dbReference type="ARBA" id="ARBA00004651"/>
    </source>
</evidence>
<evidence type="ECO:0000256" key="7">
    <source>
        <dbReference type="ARBA" id="ARBA00022741"/>
    </source>
</evidence>
<evidence type="ECO:0000313" key="13">
    <source>
        <dbReference type="EMBL" id="MEK8088566.1"/>
    </source>
</evidence>
<evidence type="ECO:0000256" key="8">
    <source>
        <dbReference type="ARBA" id="ARBA00022777"/>
    </source>
</evidence>
<keyword evidence="4" id="KW-1003">Cell membrane</keyword>
<sequence>MLRNISFSTIVPLRVSVLIVASAVIVTLSLSFKTYVDLRRDLLLNVYSLGNILISTLIPDLQHDEVWHAFETINWPIKNIPKGNIWAPALVVVLDADHRVFVSTDPKKYPMLARFDHGPNMSIPAISASLLSNTSPFEFAGHEFGDSIYYAAPIISDSVRIGTLLLVYRKQDLWRRIESSLIIGVIITFLILIILIPLGWYWGRRFAKPLADLAACLGHVGHVPPDQISCELYEGQDEIGRLAAQFKKMLEVLQESEALKQHLVVSERLTAIGRLSAGIAHEINNPLGGMLNAISTLKRHGHVDPLTERTIALLERGLLQIKDAISVLLVESRIEPRSLTWKDLDDVHVLVAPEVAKKQIRLDWQNRVQDNLPLPATPIRQVLINLLLNAIRAADLGGQIRCILLLNQDTFTITVENDGQYIEAEQMKHIFEPFVGYDQAGHGLGLWVTYQVITQLHGEIQVSSIPGHTSFYIVLPIES</sequence>
<feature type="transmembrane region" description="Helical" evidence="10">
    <location>
        <begin position="180"/>
        <end position="202"/>
    </location>
</feature>
<dbReference type="SMART" id="SM00388">
    <property type="entry name" value="HisKA"/>
    <property type="match status" value="1"/>
</dbReference>
<dbReference type="Pfam" id="PF02518">
    <property type="entry name" value="HATPase_c"/>
    <property type="match status" value="1"/>
</dbReference>
<evidence type="ECO:0000256" key="10">
    <source>
        <dbReference type="SAM" id="Phobius"/>
    </source>
</evidence>
<comment type="caution">
    <text evidence="13">The sequence shown here is derived from an EMBL/GenBank/DDBJ whole genome shotgun (WGS) entry which is preliminary data.</text>
</comment>
<accession>A0ABU9D4T9</accession>
<keyword evidence="10" id="KW-0472">Membrane</keyword>
<evidence type="ECO:0000313" key="14">
    <source>
        <dbReference type="Proteomes" id="UP001446205"/>
    </source>
</evidence>
<keyword evidence="14" id="KW-1185">Reference proteome</keyword>
<feature type="domain" description="Histidine kinase" evidence="11">
    <location>
        <begin position="278"/>
        <end position="479"/>
    </location>
</feature>
<dbReference type="PANTHER" id="PTHR44936">
    <property type="entry name" value="SENSOR PROTEIN CREC"/>
    <property type="match status" value="1"/>
</dbReference>
<dbReference type="SUPFAM" id="SSF47384">
    <property type="entry name" value="Homodimeric domain of signal transducing histidine kinase"/>
    <property type="match status" value="1"/>
</dbReference>
<keyword evidence="5" id="KW-0597">Phosphoprotein</keyword>
<evidence type="ECO:0000259" key="11">
    <source>
        <dbReference type="PROSITE" id="PS50109"/>
    </source>
</evidence>
<dbReference type="PRINTS" id="PR00344">
    <property type="entry name" value="BCTRLSENSOR"/>
</dbReference>
<evidence type="ECO:0000256" key="3">
    <source>
        <dbReference type="ARBA" id="ARBA00012438"/>
    </source>
</evidence>
<keyword evidence="8 13" id="KW-0418">Kinase</keyword>
<dbReference type="EC" id="2.7.13.3" evidence="3"/>
<dbReference type="InterPro" id="IPR005467">
    <property type="entry name" value="His_kinase_dom"/>
</dbReference>
<dbReference type="Pfam" id="PF00512">
    <property type="entry name" value="HisKA"/>
    <property type="match status" value="1"/>
</dbReference>
<name>A0ABU9D4T9_9PROT</name>
<comment type="catalytic activity">
    <reaction evidence="1">
        <text>ATP + protein L-histidine = ADP + protein N-phospho-L-histidine.</text>
        <dbReference type="EC" id="2.7.13.3"/>
    </reaction>
</comment>
<keyword evidence="10" id="KW-0812">Transmembrane</keyword>
<dbReference type="GO" id="GO:0016301">
    <property type="term" value="F:kinase activity"/>
    <property type="evidence" value="ECO:0007669"/>
    <property type="project" value="UniProtKB-KW"/>
</dbReference>
<dbReference type="EMBL" id="JBBPCO010000002">
    <property type="protein sequence ID" value="MEK8088566.1"/>
    <property type="molecule type" value="Genomic_DNA"/>
</dbReference>
<feature type="domain" description="HAMP" evidence="12">
    <location>
        <begin position="204"/>
        <end position="258"/>
    </location>
</feature>
<reference evidence="13 14" key="1">
    <citation type="submission" date="2024-04" db="EMBL/GenBank/DDBJ databases">
        <authorList>
            <person name="Abashina T."/>
            <person name="Shaikin A."/>
        </authorList>
    </citation>
    <scope>NUCLEOTIDE SEQUENCE [LARGE SCALE GENOMIC DNA]</scope>
    <source>
        <strain evidence="13 14">AAFK</strain>
    </source>
</reference>
<dbReference type="PANTHER" id="PTHR44936:SF10">
    <property type="entry name" value="SENSOR PROTEIN RSTB"/>
    <property type="match status" value="1"/>
</dbReference>
<dbReference type="PROSITE" id="PS50885">
    <property type="entry name" value="HAMP"/>
    <property type="match status" value="1"/>
</dbReference>
<dbReference type="InterPro" id="IPR003661">
    <property type="entry name" value="HisK_dim/P_dom"/>
</dbReference>
<dbReference type="PROSITE" id="PS50109">
    <property type="entry name" value="HIS_KIN"/>
    <property type="match status" value="1"/>
</dbReference>
<dbReference type="InterPro" id="IPR003660">
    <property type="entry name" value="HAMP_dom"/>
</dbReference>
<dbReference type="InterPro" id="IPR050980">
    <property type="entry name" value="2C_sensor_his_kinase"/>
</dbReference>
<dbReference type="Gene3D" id="3.30.565.10">
    <property type="entry name" value="Histidine kinase-like ATPase, C-terminal domain"/>
    <property type="match status" value="1"/>
</dbReference>
<dbReference type="InterPro" id="IPR036890">
    <property type="entry name" value="HATPase_C_sf"/>
</dbReference>
<keyword evidence="6" id="KW-0808">Transferase</keyword>
<dbReference type="CDD" id="cd00082">
    <property type="entry name" value="HisKA"/>
    <property type="match status" value="1"/>
</dbReference>
<evidence type="ECO:0000259" key="12">
    <source>
        <dbReference type="PROSITE" id="PS50885"/>
    </source>
</evidence>
<dbReference type="RefSeq" id="WP_341369633.1">
    <property type="nucleotide sequence ID" value="NZ_JBBPCO010000002.1"/>
</dbReference>
<dbReference type="InterPro" id="IPR036097">
    <property type="entry name" value="HisK_dim/P_sf"/>
</dbReference>
<evidence type="ECO:0000256" key="1">
    <source>
        <dbReference type="ARBA" id="ARBA00000085"/>
    </source>
</evidence>
<dbReference type="InterPro" id="IPR004358">
    <property type="entry name" value="Sig_transdc_His_kin-like_C"/>
</dbReference>
<proteinExistence type="predicted"/>
<dbReference type="SUPFAM" id="SSF55874">
    <property type="entry name" value="ATPase domain of HSP90 chaperone/DNA topoisomerase II/histidine kinase"/>
    <property type="match status" value="1"/>
</dbReference>
<dbReference type="SMART" id="SM00387">
    <property type="entry name" value="HATPase_c"/>
    <property type="match status" value="1"/>
</dbReference>
<evidence type="ECO:0000256" key="5">
    <source>
        <dbReference type="ARBA" id="ARBA00022553"/>
    </source>
</evidence>
<evidence type="ECO:0000256" key="6">
    <source>
        <dbReference type="ARBA" id="ARBA00022679"/>
    </source>
</evidence>
<gene>
    <name evidence="13" type="ORF">WOB96_02195</name>
</gene>
<feature type="transmembrane region" description="Helical" evidence="10">
    <location>
        <begin position="12"/>
        <end position="30"/>
    </location>
</feature>